<dbReference type="InterPro" id="IPR042099">
    <property type="entry name" value="ANL_N_sf"/>
</dbReference>
<dbReference type="GO" id="GO:0043041">
    <property type="term" value="P:amino acid activation for nonribosomal peptide biosynthetic process"/>
    <property type="evidence" value="ECO:0007669"/>
    <property type="project" value="TreeGrafter"/>
</dbReference>
<dbReference type="STRING" id="29172.A0A0D8XYZ2"/>
<dbReference type="AlphaFoldDB" id="A0A0D8XYZ2"/>
<dbReference type="Gene3D" id="3.40.50.12780">
    <property type="entry name" value="N-terminal domain of ligase-like"/>
    <property type="match status" value="1"/>
</dbReference>
<dbReference type="PANTHER" id="PTHR45527:SF1">
    <property type="entry name" value="FATTY ACID SYNTHASE"/>
    <property type="match status" value="1"/>
</dbReference>
<dbReference type="InterPro" id="IPR045851">
    <property type="entry name" value="AMP-bd_C_sf"/>
</dbReference>
<dbReference type="Gene3D" id="3.30.300.30">
    <property type="match status" value="1"/>
</dbReference>
<dbReference type="InterPro" id="IPR036736">
    <property type="entry name" value="ACP-like_sf"/>
</dbReference>
<dbReference type="GO" id="GO:0005737">
    <property type="term" value="C:cytoplasm"/>
    <property type="evidence" value="ECO:0007669"/>
    <property type="project" value="TreeGrafter"/>
</dbReference>
<sequence length="608" mass="68720">MMRPKYRVSQSVNIVFDVSSLINKCELFLHNDIRNLPAELDKYKCNFAFLTSAMFNALTKSELNHIAKLEKLFIGGEVLRDKNLSEIMKFGLDITQIYGPTESTIWSLTNRCKALTLEGSLIGLPMPNEACWIKDNTLEGEIIIGGAKIARGYLNACTSKRFSVENNMSCYHTGDKVEIRREGYIFKGRTDQQMKIRGHRIECDEVENAILSSAPQISQVSVIVSSDTVLAFILSNESVDESIVSSKLKSILPSFMVPSRFIHVSCFPLSSSGKVDKDLLLKKHARIISPASTRSQSLKNMMSSTELKIASIFEKLLNMENVMSDDNFFTIGGHSLLLFELRSQLCQSFEIDIEVHELFSNLSVNALAGLIVTKQKENLHKTDTTIITKLRESESDASFNVYFIHAIGGSIFSYYAFLQIFPKNINLYAIEYQLYFRATTLKELSAFYAKAVAAHTKNVRPFLVGHSMGGTIGREMANEMKLWGWEIPFVIMFDTWMVHPEQLDVKRIANFAQRIFKNLPNNNIKTESAVCLAKMLKEHPPTVSPTKIYLFKSIEIGDAAFRTVVRPDLTEIMSRSITANGLDQLSTKPIDIWLKLRRSIKKDTKEDS</sequence>
<dbReference type="Proteomes" id="UP000053766">
    <property type="component" value="Unassembled WGS sequence"/>
</dbReference>
<dbReference type="Gene3D" id="3.40.50.1820">
    <property type="entry name" value="alpha/beta hydrolase"/>
    <property type="match status" value="1"/>
</dbReference>
<reference evidence="4" key="2">
    <citation type="journal article" date="2016" name="Sci. Rep.">
        <title>Dictyocaulus viviparus genome, variome and transcriptome elucidate lungworm biology and support future intervention.</title>
        <authorList>
            <person name="McNulty S.N."/>
            <person name="Strube C."/>
            <person name="Rosa B.A."/>
            <person name="Martin J.C."/>
            <person name="Tyagi R."/>
            <person name="Choi Y.J."/>
            <person name="Wang Q."/>
            <person name="Hallsworth Pepin K."/>
            <person name="Zhang X."/>
            <person name="Ozersky P."/>
            <person name="Wilson R.K."/>
            <person name="Sternberg P.W."/>
            <person name="Gasser R.B."/>
            <person name="Mitreva M."/>
        </authorList>
    </citation>
    <scope>NUCLEOTIDE SEQUENCE [LARGE SCALE GENOMIC DNA]</scope>
    <source>
        <strain evidence="4">HannoverDv2000</strain>
    </source>
</reference>
<dbReference type="Pfam" id="PF00550">
    <property type="entry name" value="PP-binding"/>
    <property type="match status" value="1"/>
</dbReference>
<reference evidence="3 4" key="1">
    <citation type="submission" date="2013-11" db="EMBL/GenBank/DDBJ databases">
        <title>Draft genome of the bovine lungworm Dictyocaulus viviparus.</title>
        <authorList>
            <person name="Mitreva M."/>
        </authorList>
    </citation>
    <scope>NUCLEOTIDE SEQUENCE [LARGE SCALE GENOMIC DNA]</scope>
    <source>
        <strain evidence="3 4">HannoverDv2000</strain>
    </source>
</reference>
<evidence type="ECO:0000259" key="2">
    <source>
        <dbReference type="PROSITE" id="PS50075"/>
    </source>
</evidence>
<keyword evidence="4" id="KW-1185">Reference proteome</keyword>
<dbReference type="InterPro" id="IPR001031">
    <property type="entry name" value="Thioesterase"/>
</dbReference>
<dbReference type="Pfam" id="PF00501">
    <property type="entry name" value="AMP-binding"/>
    <property type="match status" value="1"/>
</dbReference>
<dbReference type="SUPFAM" id="SSF53474">
    <property type="entry name" value="alpha/beta-Hydrolases"/>
    <property type="match status" value="1"/>
</dbReference>
<dbReference type="SUPFAM" id="SSF56801">
    <property type="entry name" value="Acetyl-CoA synthetase-like"/>
    <property type="match status" value="1"/>
</dbReference>
<dbReference type="InterPro" id="IPR029058">
    <property type="entry name" value="AB_hydrolase_fold"/>
</dbReference>
<protein>
    <recommendedName>
        <fullName evidence="1">oleoyl-[acyl-carrier-protein] hydrolase</fullName>
        <ecNumber evidence="1">3.1.2.14</ecNumber>
    </recommendedName>
</protein>
<dbReference type="InterPro" id="IPR009081">
    <property type="entry name" value="PP-bd_ACP"/>
</dbReference>
<dbReference type="SUPFAM" id="SSF47336">
    <property type="entry name" value="ACP-like"/>
    <property type="match status" value="1"/>
</dbReference>
<proteinExistence type="predicted"/>
<dbReference type="GO" id="GO:0031177">
    <property type="term" value="F:phosphopantetheine binding"/>
    <property type="evidence" value="ECO:0007669"/>
    <property type="project" value="TreeGrafter"/>
</dbReference>
<dbReference type="Gene3D" id="1.10.1200.10">
    <property type="entry name" value="ACP-like"/>
    <property type="match status" value="1"/>
</dbReference>
<dbReference type="PROSITE" id="PS50075">
    <property type="entry name" value="CARRIER"/>
    <property type="match status" value="1"/>
</dbReference>
<name>A0A0D8XYZ2_DICVI</name>
<dbReference type="EC" id="3.1.2.14" evidence="1"/>
<accession>A0A0D8XYZ2</accession>
<evidence type="ECO:0000256" key="1">
    <source>
        <dbReference type="ARBA" id="ARBA00012480"/>
    </source>
</evidence>
<evidence type="ECO:0000313" key="3">
    <source>
        <dbReference type="EMBL" id="KJH48984.1"/>
    </source>
</evidence>
<feature type="domain" description="Carrier" evidence="2">
    <location>
        <begin position="300"/>
        <end position="375"/>
    </location>
</feature>
<dbReference type="EMBL" id="KN716249">
    <property type="protein sequence ID" value="KJH48984.1"/>
    <property type="molecule type" value="Genomic_DNA"/>
</dbReference>
<dbReference type="OrthoDB" id="5846342at2759"/>
<evidence type="ECO:0000313" key="4">
    <source>
        <dbReference type="Proteomes" id="UP000053766"/>
    </source>
</evidence>
<dbReference type="InterPro" id="IPR000873">
    <property type="entry name" value="AMP-dep_synth/lig_dom"/>
</dbReference>
<dbReference type="PANTHER" id="PTHR45527">
    <property type="entry name" value="NONRIBOSOMAL PEPTIDE SYNTHETASE"/>
    <property type="match status" value="1"/>
</dbReference>
<dbReference type="GO" id="GO:0016297">
    <property type="term" value="F:fatty acyl-[ACP] hydrolase activity"/>
    <property type="evidence" value="ECO:0007669"/>
    <property type="project" value="UniProtKB-EC"/>
</dbReference>
<dbReference type="GO" id="GO:0044550">
    <property type="term" value="P:secondary metabolite biosynthetic process"/>
    <property type="evidence" value="ECO:0007669"/>
    <property type="project" value="TreeGrafter"/>
</dbReference>
<gene>
    <name evidence="3" type="ORF">DICVIV_04883</name>
</gene>
<dbReference type="Pfam" id="PF00975">
    <property type="entry name" value="Thioesterase"/>
    <property type="match status" value="1"/>
</dbReference>
<organism evidence="3 4">
    <name type="scientific">Dictyocaulus viviparus</name>
    <name type="common">Bovine lungworm</name>
    <dbReference type="NCBI Taxonomy" id="29172"/>
    <lineage>
        <taxon>Eukaryota</taxon>
        <taxon>Metazoa</taxon>
        <taxon>Ecdysozoa</taxon>
        <taxon>Nematoda</taxon>
        <taxon>Chromadorea</taxon>
        <taxon>Rhabditida</taxon>
        <taxon>Rhabditina</taxon>
        <taxon>Rhabditomorpha</taxon>
        <taxon>Strongyloidea</taxon>
        <taxon>Metastrongylidae</taxon>
        <taxon>Dictyocaulus</taxon>
    </lineage>
</organism>